<dbReference type="SUPFAM" id="SSF52283">
    <property type="entry name" value="Formate/glycerate dehydrogenase catalytic domain-like"/>
    <property type="match status" value="1"/>
</dbReference>
<evidence type="ECO:0000256" key="7">
    <source>
        <dbReference type="ARBA" id="ARBA00066674"/>
    </source>
</evidence>
<feature type="domain" description="D-isomer specific 2-hydroxyacid dehydrogenase catalytic" evidence="10">
    <location>
        <begin position="4"/>
        <end position="317"/>
    </location>
</feature>
<dbReference type="EC" id="1.1.1.79" evidence="6"/>
<dbReference type="OrthoDB" id="9805416at2"/>
<dbReference type="PANTHER" id="PTHR10996:SF283">
    <property type="entry name" value="GLYOXYLATE_HYDROXYPYRUVATE REDUCTASE B"/>
    <property type="match status" value="1"/>
</dbReference>
<dbReference type="GO" id="GO:0051287">
    <property type="term" value="F:NAD binding"/>
    <property type="evidence" value="ECO:0007669"/>
    <property type="project" value="InterPro"/>
</dbReference>
<dbReference type="SUPFAM" id="SSF51735">
    <property type="entry name" value="NAD(P)-binding Rossmann-fold domains"/>
    <property type="match status" value="1"/>
</dbReference>
<dbReference type="EC" id="1.1.1.81" evidence="7"/>
<evidence type="ECO:0000259" key="10">
    <source>
        <dbReference type="Pfam" id="PF00389"/>
    </source>
</evidence>
<dbReference type="Gene3D" id="3.40.50.720">
    <property type="entry name" value="NAD(P)-binding Rossmann-like Domain"/>
    <property type="match status" value="2"/>
</dbReference>
<dbReference type="Pfam" id="PF02826">
    <property type="entry name" value="2-Hacid_dh_C"/>
    <property type="match status" value="1"/>
</dbReference>
<keyword evidence="1 9" id="KW-0560">Oxidoreductase</keyword>
<evidence type="ECO:0000256" key="6">
    <source>
        <dbReference type="ARBA" id="ARBA00066661"/>
    </source>
</evidence>
<dbReference type="GO" id="GO:0030267">
    <property type="term" value="F:glyoxylate reductase (NADPH) activity"/>
    <property type="evidence" value="ECO:0007669"/>
    <property type="project" value="UniProtKB-EC"/>
</dbReference>
<dbReference type="InterPro" id="IPR029753">
    <property type="entry name" value="D-isomer_DH_CS"/>
</dbReference>
<gene>
    <name evidence="12" type="ORF">AFK71_12430</name>
</gene>
<evidence type="ECO:0000256" key="3">
    <source>
        <dbReference type="ARBA" id="ARBA00052239"/>
    </source>
</evidence>
<comment type="catalytic activity">
    <reaction evidence="4">
        <text>glycolate + NADP(+) = glyoxylate + NADPH + H(+)</text>
        <dbReference type="Rhea" id="RHEA:10992"/>
        <dbReference type="ChEBI" id="CHEBI:15378"/>
        <dbReference type="ChEBI" id="CHEBI:29805"/>
        <dbReference type="ChEBI" id="CHEBI:36655"/>
        <dbReference type="ChEBI" id="CHEBI:57783"/>
        <dbReference type="ChEBI" id="CHEBI:58349"/>
        <dbReference type="EC" id="1.1.1.79"/>
    </reaction>
</comment>
<dbReference type="InterPro" id="IPR050223">
    <property type="entry name" value="D-isomer_2-hydroxyacid_DH"/>
</dbReference>
<protein>
    <recommendedName>
        <fullName evidence="8">Glyoxylate/hydroxypyruvate reductase B</fullName>
        <ecNumber evidence="6">1.1.1.79</ecNumber>
        <ecNumber evidence="7">1.1.1.81</ecNumber>
    </recommendedName>
</protein>
<dbReference type="GO" id="GO:0008465">
    <property type="term" value="F:hydroxypyruvate reductase (NADH) activity"/>
    <property type="evidence" value="ECO:0007669"/>
    <property type="project" value="RHEA"/>
</dbReference>
<dbReference type="EMBL" id="LGTO01000007">
    <property type="protein sequence ID" value="KNE19312.1"/>
    <property type="molecule type" value="Genomic_DNA"/>
</dbReference>
<dbReference type="GO" id="GO:0005829">
    <property type="term" value="C:cytosol"/>
    <property type="evidence" value="ECO:0007669"/>
    <property type="project" value="TreeGrafter"/>
</dbReference>
<keyword evidence="13" id="KW-1185">Reference proteome</keyword>
<comment type="similarity">
    <text evidence="5">Belongs to the D-isomer specific 2-hydroxyacid dehydrogenase family. GhrB subfamily.</text>
</comment>
<dbReference type="Pfam" id="PF00389">
    <property type="entry name" value="2-Hacid_dh"/>
    <property type="match status" value="1"/>
</dbReference>
<name>A0A0L0QL44_VIRPA</name>
<evidence type="ECO:0000259" key="11">
    <source>
        <dbReference type="Pfam" id="PF02826"/>
    </source>
</evidence>
<dbReference type="Proteomes" id="UP000036780">
    <property type="component" value="Unassembled WGS sequence"/>
</dbReference>
<evidence type="ECO:0000256" key="9">
    <source>
        <dbReference type="RuleBase" id="RU003719"/>
    </source>
</evidence>
<reference evidence="13" key="1">
    <citation type="submission" date="2015-07" db="EMBL/GenBank/DDBJ databases">
        <title>Fjat-10053 dsm26.</title>
        <authorList>
            <person name="Liu B."/>
            <person name="Wang J."/>
            <person name="Zhu Y."/>
            <person name="Liu G."/>
            <person name="Chen Q."/>
            <person name="Chen Z."/>
            <person name="Lan J."/>
            <person name="Che J."/>
            <person name="Ge C."/>
            <person name="Shi H."/>
            <person name="Pan Z."/>
            <person name="Liu X."/>
        </authorList>
    </citation>
    <scope>NUCLEOTIDE SEQUENCE [LARGE SCALE GENOMIC DNA]</scope>
    <source>
        <strain evidence="13">DSM 26</strain>
    </source>
</reference>
<evidence type="ECO:0000256" key="8">
    <source>
        <dbReference type="ARBA" id="ARBA00073362"/>
    </source>
</evidence>
<comment type="catalytic activity">
    <reaction evidence="3">
        <text>(R)-glycerate + NADP(+) = 3-hydroxypyruvate + NADPH + H(+)</text>
        <dbReference type="Rhea" id="RHEA:18657"/>
        <dbReference type="ChEBI" id="CHEBI:15378"/>
        <dbReference type="ChEBI" id="CHEBI:16659"/>
        <dbReference type="ChEBI" id="CHEBI:17180"/>
        <dbReference type="ChEBI" id="CHEBI:57783"/>
        <dbReference type="ChEBI" id="CHEBI:58349"/>
        <dbReference type="EC" id="1.1.1.81"/>
    </reaction>
</comment>
<feature type="domain" description="D-isomer specific 2-hydroxyacid dehydrogenase NAD-binding" evidence="11">
    <location>
        <begin position="106"/>
        <end position="285"/>
    </location>
</feature>
<dbReference type="PROSITE" id="PS00065">
    <property type="entry name" value="D_2_HYDROXYACID_DH_1"/>
    <property type="match status" value="1"/>
</dbReference>
<evidence type="ECO:0000256" key="1">
    <source>
        <dbReference type="ARBA" id="ARBA00023002"/>
    </source>
</evidence>
<evidence type="ECO:0000313" key="12">
    <source>
        <dbReference type="EMBL" id="KNE19312.1"/>
    </source>
</evidence>
<dbReference type="PANTHER" id="PTHR10996">
    <property type="entry name" value="2-HYDROXYACID DEHYDROGENASE-RELATED"/>
    <property type="match status" value="1"/>
</dbReference>
<dbReference type="GeneID" id="66872405"/>
<keyword evidence="12" id="KW-0670">Pyruvate</keyword>
<dbReference type="PATRIC" id="fig|1473.5.peg.1056"/>
<evidence type="ECO:0000256" key="2">
    <source>
        <dbReference type="ARBA" id="ARBA00051801"/>
    </source>
</evidence>
<evidence type="ECO:0000256" key="4">
    <source>
        <dbReference type="ARBA" id="ARBA00052769"/>
    </source>
</evidence>
<proteinExistence type="inferred from homology"/>
<dbReference type="InterPro" id="IPR029752">
    <property type="entry name" value="D-isomer_DH_CS1"/>
</dbReference>
<sequence length="324" mass="36204">MKILAYQRVETPVLTQLKEQHDVRFFKNIDTNSDPAFLDFLSQADGIIGLDLPVNQTLLNCAPRLKIISNVSVGFNNLPIEELSRRQIMATNTPGVLTDTVADMVMGLIISTARRLPELDRFVKDGNWEESLDSTYYGTDVHHKTLGIIGMGRIGTAIAQRAHAGFHMDIVYHSRTRKPEVEQKFQATYASLDELLAVSDFVCLITPLTKETEYMIGRREFKLMKKSAFFINASRGKTVVEQDLIAALQNNTIAGAGLDVYEQEPIDPSNPLLRMDNVVTLPHIGSSTYETELAMSQLAAENLLAGLSGKRPKNLLNPEVWERK</sequence>
<comment type="catalytic activity">
    <reaction evidence="2">
        <text>(R)-glycerate + NAD(+) = 3-hydroxypyruvate + NADH + H(+)</text>
        <dbReference type="Rhea" id="RHEA:17905"/>
        <dbReference type="ChEBI" id="CHEBI:15378"/>
        <dbReference type="ChEBI" id="CHEBI:16659"/>
        <dbReference type="ChEBI" id="CHEBI:17180"/>
        <dbReference type="ChEBI" id="CHEBI:57540"/>
        <dbReference type="ChEBI" id="CHEBI:57945"/>
        <dbReference type="EC" id="1.1.1.81"/>
    </reaction>
</comment>
<dbReference type="InterPro" id="IPR036291">
    <property type="entry name" value="NAD(P)-bd_dom_sf"/>
</dbReference>
<organism evidence="12 13">
    <name type="scientific">Virgibacillus pantothenticus</name>
    <dbReference type="NCBI Taxonomy" id="1473"/>
    <lineage>
        <taxon>Bacteria</taxon>
        <taxon>Bacillati</taxon>
        <taxon>Bacillota</taxon>
        <taxon>Bacilli</taxon>
        <taxon>Bacillales</taxon>
        <taxon>Bacillaceae</taxon>
        <taxon>Virgibacillus</taxon>
    </lineage>
</organism>
<dbReference type="FunFam" id="3.40.50.720:FF:000026">
    <property type="entry name" value="Glyoxylate/hydroxypyruvate reductase B"/>
    <property type="match status" value="1"/>
</dbReference>
<evidence type="ECO:0000256" key="5">
    <source>
        <dbReference type="ARBA" id="ARBA00061278"/>
    </source>
</evidence>
<dbReference type="InterPro" id="IPR006140">
    <property type="entry name" value="D-isomer_DH_NAD-bd"/>
</dbReference>
<dbReference type="AlphaFoldDB" id="A0A0L0QL44"/>
<comment type="caution">
    <text evidence="12">The sequence shown here is derived from an EMBL/GenBank/DDBJ whole genome shotgun (WGS) entry which is preliminary data.</text>
</comment>
<dbReference type="PROSITE" id="PS00670">
    <property type="entry name" value="D_2_HYDROXYACID_DH_2"/>
    <property type="match status" value="1"/>
</dbReference>
<dbReference type="GO" id="GO:0120509">
    <property type="term" value="F:hydroxypyruvate reductase (NADPH) activity"/>
    <property type="evidence" value="ECO:0007669"/>
    <property type="project" value="RHEA"/>
</dbReference>
<accession>A0A0L0QL44</accession>
<dbReference type="InterPro" id="IPR006139">
    <property type="entry name" value="D-isomer_2_OHA_DH_cat_dom"/>
</dbReference>
<dbReference type="RefSeq" id="WP_050351839.1">
    <property type="nucleotide sequence ID" value="NZ_CP073011.1"/>
</dbReference>
<dbReference type="CDD" id="cd05301">
    <property type="entry name" value="GDH"/>
    <property type="match status" value="1"/>
</dbReference>
<evidence type="ECO:0000313" key="13">
    <source>
        <dbReference type="Proteomes" id="UP000036780"/>
    </source>
</evidence>